<evidence type="ECO:0000256" key="5">
    <source>
        <dbReference type="ARBA" id="ARBA00022695"/>
    </source>
</evidence>
<comment type="catalytic activity">
    <reaction evidence="8">
        <text>RNA(n) + a ribonucleoside 5'-triphosphate = RNA(n+1) + diphosphate</text>
        <dbReference type="Rhea" id="RHEA:21248"/>
        <dbReference type="Rhea" id="RHEA-COMP:14527"/>
        <dbReference type="Rhea" id="RHEA-COMP:17342"/>
        <dbReference type="ChEBI" id="CHEBI:33019"/>
        <dbReference type="ChEBI" id="CHEBI:61557"/>
        <dbReference type="ChEBI" id="CHEBI:140395"/>
        <dbReference type="EC" id="2.7.7.6"/>
    </reaction>
</comment>
<dbReference type="PANTHER" id="PTHR10102:SF0">
    <property type="entry name" value="DNA-DIRECTED RNA POLYMERASE, MITOCHONDRIAL"/>
    <property type="match status" value="1"/>
</dbReference>
<keyword evidence="6" id="KW-0804">Transcription</keyword>
<evidence type="ECO:0000256" key="1">
    <source>
        <dbReference type="ARBA" id="ARBA00009493"/>
    </source>
</evidence>
<reference evidence="10 11" key="1">
    <citation type="journal article" date="2009" name="Appl. Environ. Microbiol.">
        <title>Genomic characterization of the intron-containing T7-like phage phiL7 of Xanthomonas campestris.</title>
        <authorList>
            <person name="Lee C.N."/>
            <person name="Lin J.W."/>
            <person name="Weng S.F."/>
            <person name="Tseng Y.H."/>
        </authorList>
    </citation>
    <scope>NUCLEOTIDE SEQUENCE</scope>
</reference>
<evidence type="ECO:0000256" key="3">
    <source>
        <dbReference type="ARBA" id="ARBA00022478"/>
    </source>
</evidence>
<dbReference type="GO" id="GO:0000428">
    <property type="term" value="C:DNA-directed RNA polymerase complex"/>
    <property type="evidence" value="ECO:0007669"/>
    <property type="project" value="UniProtKB-KW"/>
</dbReference>
<dbReference type="InterPro" id="IPR043502">
    <property type="entry name" value="DNA/RNA_pol_sf"/>
</dbReference>
<feature type="domain" description="DNA-directed RNA polymerase N-terminal" evidence="9">
    <location>
        <begin position="2"/>
        <end position="285"/>
    </location>
</feature>
<comment type="similarity">
    <text evidence="1">Belongs to the phage and mitochondrial RNA polymerase family.</text>
</comment>
<dbReference type="GO" id="GO:0006351">
    <property type="term" value="P:DNA-templated transcription"/>
    <property type="evidence" value="ECO:0007669"/>
    <property type="project" value="InterPro"/>
</dbReference>
<dbReference type="SUPFAM" id="SSF56672">
    <property type="entry name" value="DNA/RNA polymerases"/>
    <property type="match status" value="1"/>
</dbReference>
<dbReference type="InterPro" id="IPR037159">
    <property type="entry name" value="RNA_POL_N_sf"/>
</dbReference>
<accession>C4ML35</accession>
<dbReference type="Gene3D" id="1.10.150.20">
    <property type="entry name" value="5' to 3' exonuclease, C-terminal subdomain"/>
    <property type="match status" value="1"/>
</dbReference>
<keyword evidence="7" id="KW-1195">Viral transcription</keyword>
<evidence type="ECO:0000259" key="9">
    <source>
        <dbReference type="SMART" id="SM01311"/>
    </source>
</evidence>
<dbReference type="EMBL" id="EU717894">
    <property type="protein sequence ID" value="ACE75775.1"/>
    <property type="molecule type" value="Genomic_DNA"/>
</dbReference>
<organism evidence="10 11">
    <name type="scientific">Xanthomonas phage phiL7</name>
    <dbReference type="NCBI Taxonomy" id="538979"/>
    <lineage>
        <taxon>Viruses</taxon>
        <taxon>Duplodnaviria</taxon>
        <taxon>Heunggongvirae</taxon>
        <taxon>Uroviricota</taxon>
        <taxon>Caudoviricetes</taxon>
        <taxon>Eisenstarkvirus</taxon>
        <taxon>Eisenstarkvirus L7</taxon>
    </lineage>
</organism>
<keyword evidence="3" id="KW-0240">DNA-directed RNA polymerase</keyword>
<dbReference type="RefSeq" id="YP_002922649.1">
    <property type="nucleotide sequence ID" value="NC_012742.1"/>
</dbReference>
<evidence type="ECO:0000256" key="4">
    <source>
        <dbReference type="ARBA" id="ARBA00022679"/>
    </source>
</evidence>
<keyword evidence="5" id="KW-0548">Nucleotidyltransferase</keyword>
<evidence type="ECO:0000256" key="6">
    <source>
        <dbReference type="ARBA" id="ARBA00023163"/>
    </source>
</evidence>
<dbReference type="PROSITE" id="PS00489">
    <property type="entry name" value="RNA_POL_PHAGE_2"/>
    <property type="match status" value="1"/>
</dbReference>
<protein>
    <recommendedName>
        <fullName evidence="2">DNA-directed RNA polymerase</fullName>
        <ecNumber evidence="2">2.7.7.6</ecNumber>
    </recommendedName>
</protein>
<keyword evidence="11" id="KW-1185">Reference proteome</keyword>
<dbReference type="Gene3D" id="1.10.287.280">
    <property type="match status" value="1"/>
</dbReference>
<dbReference type="Proteomes" id="UP000001480">
    <property type="component" value="Segment"/>
</dbReference>
<dbReference type="Pfam" id="PF00940">
    <property type="entry name" value="RNA_pol"/>
    <property type="match status" value="1"/>
</dbReference>
<evidence type="ECO:0000313" key="11">
    <source>
        <dbReference type="Proteomes" id="UP000001480"/>
    </source>
</evidence>
<dbReference type="InterPro" id="IPR029262">
    <property type="entry name" value="RPOL_N"/>
</dbReference>
<dbReference type="OrthoDB" id="309at10239"/>
<evidence type="ECO:0000256" key="2">
    <source>
        <dbReference type="ARBA" id="ARBA00012418"/>
    </source>
</evidence>
<dbReference type="GO" id="GO:0003899">
    <property type="term" value="F:DNA-directed RNA polymerase activity"/>
    <property type="evidence" value="ECO:0007669"/>
    <property type="project" value="UniProtKB-EC"/>
</dbReference>
<dbReference type="SMART" id="SM01311">
    <property type="entry name" value="RPOL_N"/>
    <property type="match status" value="1"/>
</dbReference>
<sequence>MQTQRELELEAYGYGKDRAAQRIDRREGRGQADENPYAQAVYRRFVLPLAEVIKADQNAVKIRGPKPAHRHLIAAVDPEPAAFVAVRAALVQLMGAKADRARVLITEVGKAVYHELLLTNFESLEPKLFHQLTLGFARRLDMNERYRLNAYREEAESKGLALPEWEGLDIERVGAWVVSELATLGMLTIQTQSLAKKQRVLVSALTEETSTLISGIREMVVENSPYFLPCVEPPIPWTKHDEGGWHTDEMRRLMPYAIKTHAGVRHLLDLADLTKELACLNALQETKWRINRPILEALRLMGGKIDLGEVLAQGEEPRPERPEWLGERMKVEAMDVDQAKEFRAWKRLTAKWHRKKKERAVKWGRYRHAMQVATKFVEYDALHFVYFCDFRGRKYAMTTGVSPQGSDLQKALLHFAEGKPLHTQGAKDWFRITGANRYGYDKVDLQGRIDWVREHHEDILAAAGDPVANGWWLKGSKPLQFLAWCFEYAEWQVFGDSFLSHLSAGMDGSCNGLQNFSAMLRDEVGGKATNLVPMPKPQDIYGRVGEVTTTLLLEVPPDPLAFHNRWLAHGVNRSLVKRSVMTLPYGSTRFSCAEFIMQDYLREGLIPEFDELEHAKAAQYLSKFVWKAIGDVVVKARGAMEWLQVSASELIDAGESRICWVTPTGFPVVQVYWEENVHNIRTKLCGRARLFVRTEADTPDKRRHRNGISPNFVHSLDASHLTSVTNACTALGIRDLHMVHDDFGCHCADAPALYTVIREEFVKMYEEHHPLAEFQHRYPQCTGPLPSQGTLDIREVLASPFFFS</sequence>
<keyword evidence="4" id="KW-0808">Transferase</keyword>
<dbReference type="Gene3D" id="1.10.287.260">
    <property type="match status" value="1"/>
</dbReference>
<dbReference type="GO" id="GO:0003677">
    <property type="term" value="F:DNA binding"/>
    <property type="evidence" value="ECO:0007669"/>
    <property type="project" value="InterPro"/>
</dbReference>
<dbReference type="EC" id="2.7.7.6" evidence="2"/>
<proteinExistence type="inferred from homology"/>
<evidence type="ECO:0000256" key="7">
    <source>
        <dbReference type="ARBA" id="ARBA00023314"/>
    </source>
</evidence>
<dbReference type="GO" id="GO:0019083">
    <property type="term" value="P:viral transcription"/>
    <property type="evidence" value="ECO:0007669"/>
    <property type="project" value="UniProtKB-KW"/>
</dbReference>
<dbReference type="InterPro" id="IPR024075">
    <property type="entry name" value="DNA-dir_RNA_pol_helix_hairp_sf"/>
</dbReference>
<dbReference type="InterPro" id="IPR046950">
    <property type="entry name" value="DNA-dir_Rpol_C_phage-type"/>
</dbReference>
<evidence type="ECO:0000313" key="10">
    <source>
        <dbReference type="EMBL" id="ACE75775.1"/>
    </source>
</evidence>
<dbReference type="KEGG" id="vg:7943859"/>
<evidence type="ECO:0000256" key="8">
    <source>
        <dbReference type="ARBA" id="ARBA00048552"/>
    </source>
</evidence>
<name>C4ML35_9CAUD</name>
<dbReference type="GeneID" id="7943859"/>
<dbReference type="InterPro" id="IPR002092">
    <property type="entry name" value="DNA-dir_Rpol_phage-type"/>
</dbReference>
<dbReference type="Gene3D" id="1.10.1320.10">
    <property type="entry name" value="DNA-directed RNA polymerase, N-terminal domain"/>
    <property type="match status" value="1"/>
</dbReference>
<dbReference type="PANTHER" id="PTHR10102">
    <property type="entry name" value="DNA-DIRECTED RNA POLYMERASE, MITOCHONDRIAL"/>
    <property type="match status" value="1"/>
</dbReference>